<dbReference type="Gene3D" id="2.40.330.10">
    <property type="entry name" value="DNA-binding pseudobarrel domain"/>
    <property type="match status" value="2"/>
</dbReference>
<protein>
    <recommendedName>
        <fullName evidence="6">TF-B3 domain-containing protein</fullName>
    </recommendedName>
</protein>
<keyword evidence="8" id="KW-1185">Reference proteome</keyword>
<dbReference type="SMART" id="SM01019">
    <property type="entry name" value="B3"/>
    <property type="match status" value="2"/>
</dbReference>
<evidence type="ECO:0000259" key="6">
    <source>
        <dbReference type="PROSITE" id="PS50863"/>
    </source>
</evidence>
<keyword evidence="2" id="KW-0805">Transcription regulation</keyword>
<name>A0ABR0V342_REHGL</name>
<organism evidence="7 8">
    <name type="scientific">Rehmannia glutinosa</name>
    <name type="common">Chinese foxglove</name>
    <dbReference type="NCBI Taxonomy" id="99300"/>
    <lineage>
        <taxon>Eukaryota</taxon>
        <taxon>Viridiplantae</taxon>
        <taxon>Streptophyta</taxon>
        <taxon>Embryophyta</taxon>
        <taxon>Tracheophyta</taxon>
        <taxon>Spermatophyta</taxon>
        <taxon>Magnoliopsida</taxon>
        <taxon>eudicotyledons</taxon>
        <taxon>Gunneridae</taxon>
        <taxon>Pentapetalae</taxon>
        <taxon>asterids</taxon>
        <taxon>lamiids</taxon>
        <taxon>Lamiales</taxon>
        <taxon>Orobanchaceae</taxon>
        <taxon>Rehmannieae</taxon>
        <taxon>Rehmannia</taxon>
    </lineage>
</organism>
<keyword evidence="3" id="KW-0238">DNA-binding</keyword>
<feature type="domain" description="TF-B3" evidence="6">
    <location>
        <begin position="8"/>
        <end position="103"/>
    </location>
</feature>
<dbReference type="InterPro" id="IPR015300">
    <property type="entry name" value="DNA-bd_pseudobarrel_sf"/>
</dbReference>
<evidence type="ECO:0000256" key="4">
    <source>
        <dbReference type="ARBA" id="ARBA00023163"/>
    </source>
</evidence>
<evidence type="ECO:0000313" key="7">
    <source>
        <dbReference type="EMBL" id="KAK6129033.1"/>
    </source>
</evidence>
<dbReference type="PROSITE" id="PS50863">
    <property type="entry name" value="B3"/>
    <property type="match status" value="2"/>
</dbReference>
<comment type="caution">
    <text evidence="7">The sequence shown here is derived from an EMBL/GenBank/DDBJ whole genome shotgun (WGS) entry which is preliminary data.</text>
</comment>
<proteinExistence type="predicted"/>
<evidence type="ECO:0000256" key="1">
    <source>
        <dbReference type="ARBA" id="ARBA00004123"/>
    </source>
</evidence>
<gene>
    <name evidence="7" type="ORF">DH2020_037230</name>
</gene>
<comment type="subcellular location">
    <subcellularLocation>
        <location evidence="1">Nucleus</location>
    </subcellularLocation>
</comment>
<reference evidence="7 8" key="1">
    <citation type="journal article" date="2021" name="Comput. Struct. Biotechnol. J.">
        <title>De novo genome assembly of the potent medicinal plant Rehmannia glutinosa using nanopore technology.</title>
        <authorList>
            <person name="Ma L."/>
            <person name="Dong C."/>
            <person name="Song C."/>
            <person name="Wang X."/>
            <person name="Zheng X."/>
            <person name="Niu Y."/>
            <person name="Chen S."/>
            <person name="Feng W."/>
        </authorList>
    </citation>
    <scope>NUCLEOTIDE SEQUENCE [LARGE SCALE GENOMIC DNA]</scope>
    <source>
        <strain evidence="7">DH-2019</strain>
    </source>
</reference>
<dbReference type="PANTHER" id="PTHR31920">
    <property type="entry name" value="B3 DOMAIN-CONTAINING"/>
    <property type="match status" value="1"/>
</dbReference>
<dbReference type="InterPro" id="IPR003340">
    <property type="entry name" value="B3_DNA-bd"/>
</dbReference>
<dbReference type="PANTHER" id="PTHR31920:SF122">
    <property type="entry name" value="B3 DOMAIN-CONTAINING PROTEIN REM23"/>
    <property type="match status" value="1"/>
</dbReference>
<dbReference type="EMBL" id="JABTTQ020001676">
    <property type="protein sequence ID" value="KAK6129033.1"/>
    <property type="molecule type" value="Genomic_DNA"/>
</dbReference>
<dbReference type="CDD" id="cd10017">
    <property type="entry name" value="B3_DNA"/>
    <property type="match status" value="1"/>
</dbReference>
<evidence type="ECO:0000256" key="2">
    <source>
        <dbReference type="ARBA" id="ARBA00023015"/>
    </source>
</evidence>
<dbReference type="InterPro" id="IPR050655">
    <property type="entry name" value="Plant_B3_domain"/>
</dbReference>
<evidence type="ECO:0000256" key="3">
    <source>
        <dbReference type="ARBA" id="ARBA00023125"/>
    </source>
</evidence>
<sequence>MGRKPKSRPSFFKVMIKDFTCHMQLPPEYVRKYGEILPENMKLRTSSGETWNVELEKIDEENYCLTRGWTKFAKDVGLKLGEFLVFWFDIGKSTFDVSIYGTKGCERQISASDFPIQGSDSFNRTCINLNTPGSDGTQEEDYTSDEAHPQLKLLLKKHHRSGVPIRKEFAVAAGLTSKEAVVLQYPPKQRCWPVLLYRDPKVSWFRLDIIRGWSEFRRTNGLVFGKTYLFEYITDKNVIQIKLLDGKN</sequence>
<dbReference type="Proteomes" id="UP001318860">
    <property type="component" value="Unassembled WGS sequence"/>
</dbReference>
<dbReference type="Pfam" id="PF02362">
    <property type="entry name" value="B3"/>
    <property type="match status" value="1"/>
</dbReference>
<keyword evidence="4" id="KW-0804">Transcription</keyword>
<feature type="domain" description="TF-B3" evidence="6">
    <location>
        <begin position="148"/>
        <end position="247"/>
    </location>
</feature>
<evidence type="ECO:0000256" key="5">
    <source>
        <dbReference type="ARBA" id="ARBA00023242"/>
    </source>
</evidence>
<accession>A0ABR0V342</accession>
<dbReference type="SUPFAM" id="SSF101936">
    <property type="entry name" value="DNA-binding pseudobarrel domain"/>
    <property type="match status" value="2"/>
</dbReference>
<keyword evidence="5" id="KW-0539">Nucleus</keyword>
<evidence type="ECO:0000313" key="8">
    <source>
        <dbReference type="Proteomes" id="UP001318860"/>
    </source>
</evidence>